<dbReference type="SUPFAM" id="SSF56529">
    <property type="entry name" value="FAH"/>
    <property type="match status" value="1"/>
</dbReference>
<reference evidence="1" key="1">
    <citation type="submission" date="2020-09" db="EMBL/GenBank/DDBJ databases">
        <title>Genome seq and assembly of Tianweitania sp.</title>
        <authorList>
            <person name="Chhetri G."/>
        </authorList>
    </citation>
    <scope>NUCLEOTIDE SEQUENCE</scope>
    <source>
        <strain evidence="1">Rool2</strain>
    </source>
</reference>
<dbReference type="GO" id="GO:0003824">
    <property type="term" value="F:catalytic activity"/>
    <property type="evidence" value="ECO:0007669"/>
    <property type="project" value="InterPro"/>
</dbReference>
<evidence type="ECO:0000313" key="2">
    <source>
        <dbReference type="Proteomes" id="UP000643405"/>
    </source>
</evidence>
<gene>
    <name evidence="1" type="ORF">ICI42_21625</name>
</gene>
<dbReference type="Pfam" id="PF11010">
    <property type="entry name" value="DUF2848"/>
    <property type="match status" value="1"/>
</dbReference>
<accession>A0A8J6PMW1</accession>
<dbReference type="RefSeq" id="WP_188166677.1">
    <property type="nucleotide sequence ID" value="NZ_JACVVX010000010.1"/>
</dbReference>
<organism evidence="1 2">
    <name type="scientific">Oryzicola mucosus</name>
    <dbReference type="NCBI Taxonomy" id="2767425"/>
    <lineage>
        <taxon>Bacteria</taxon>
        <taxon>Pseudomonadati</taxon>
        <taxon>Pseudomonadota</taxon>
        <taxon>Alphaproteobacteria</taxon>
        <taxon>Hyphomicrobiales</taxon>
        <taxon>Phyllobacteriaceae</taxon>
        <taxon>Oryzicola</taxon>
    </lineage>
</organism>
<comment type="caution">
    <text evidence="1">The sequence shown here is derived from an EMBL/GenBank/DDBJ whole genome shotgun (WGS) entry which is preliminary data.</text>
</comment>
<dbReference type="Proteomes" id="UP000643405">
    <property type="component" value="Unassembled WGS sequence"/>
</dbReference>
<dbReference type="InterPro" id="IPR036663">
    <property type="entry name" value="Fumarylacetoacetase_C_sf"/>
</dbReference>
<dbReference type="AlphaFoldDB" id="A0A8J6PMW1"/>
<protein>
    <submittedName>
        <fullName evidence="1">DUF2848 domain-containing protein</fullName>
    </submittedName>
</protein>
<name>A0A8J6PMW1_9HYPH</name>
<dbReference type="EMBL" id="JACVVX010000010">
    <property type="protein sequence ID" value="MBD0417243.1"/>
    <property type="molecule type" value="Genomic_DNA"/>
</dbReference>
<proteinExistence type="predicted"/>
<sequence>MVASHVLRLQLGSATDVPVHAAIIAGWTGRDKAALEKHIVELEELGVKRPASTPIFYRVAASRLTTAPVLESSGSESSGEVEFVLLKHGGRLWVGVGSDHTDRKVETYNITVSKQMCDKPVAPVFWDFDTVSDHWDQLILRSYIVENGARVLYQEGSVAAMLSPDELLARWEASLEDGTVMFCGTLAARGGVRPSERFEYELEDPVTGHRIAHAYDVKSLTIAG</sequence>
<evidence type="ECO:0000313" key="1">
    <source>
        <dbReference type="EMBL" id="MBD0417243.1"/>
    </source>
</evidence>
<keyword evidence="2" id="KW-1185">Reference proteome</keyword>
<dbReference type="InterPro" id="IPR021269">
    <property type="entry name" value="DUF2848"/>
</dbReference>